<feature type="region of interest" description="Disordered" evidence="1">
    <location>
        <begin position="1"/>
        <end position="21"/>
    </location>
</feature>
<gene>
    <name evidence="2" type="ORF">OJF2_01110</name>
</gene>
<proteinExistence type="predicted"/>
<dbReference type="Gene3D" id="2.120.10.30">
    <property type="entry name" value="TolB, C-terminal domain"/>
    <property type="match status" value="1"/>
</dbReference>
<organism evidence="2 3">
    <name type="scientific">Aquisphaera giovannonii</name>
    <dbReference type="NCBI Taxonomy" id="406548"/>
    <lineage>
        <taxon>Bacteria</taxon>
        <taxon>Pseudomonadati</taxon>
        <taxon>Planctomycetota</taxon>
        <taxon>Planctomycetia</taxon>
        <taxon>Isosphaerales</taxon>
        <taxon>Isosphaeraceae</taxon>
        <taxon>Aquisphaera</taxon>
    </lineage>
</organism>
<dbReference type="InterPro" id="IPR011042">
    <property type="entry name" value="6-blade_b-propeller_TolB-like"/>
</dbReference>
<dbReference type="SUPFAM" id="SSF82171">
    <property type="entry name" value="DPP6 N-terminal domain-like"/>
    <property type="match status" value="1"/>
</dbReference>
<dbReference type="RefSeq" id="WP_148590272.1">
    <property type="nucleotide sequence ID" value="NZ_CP042997.1"/>
</dbReference>
<dbReference type="Proteomes" id="UP000324233">
    <property type="component" value="Chromosome"/>
</dbReference>
<evidence type="ECO:0000313" key="3">
    <source>
        <dbReference type="Proteomes" id="UP000324233"/>
    </source>
</evidence>
<name>A0A5B9VT24_9BACT</name>
<accession>A0A5B9VT24</accession>
<dbReference type="OrthoDB" id="30052at2"/>
<sequence>MLTQDASALRPTGGRKAAVSSNRRRWRDRRLAVERLEARALLAAFPPGDLIGVASNFGEDRERLVQIDPRSARITPIAQPYEGSAMEFLWGGGGDPIAAGRDGKAYGAAAAYVISDDFRLSYTDLGIFRLESDGVAPTKVGAIPPPPQGQSPNFVDLEVDPDGSLIAAFRTSKPGLSQPTWQDARLVRIDPETGAETSLTQPYGIHTNYRDIAVGLDGRIYALASNYDVAGEGDHDFGLFRIDPVAGTMTTIPIEGEWALAVNVMPDGSPVVFYEDAGAIRSVNVASGQETRLTLPYGDRSVPLELSHIGPNSEVYAFVQDEAGGPDDFVAGLYRFDLTTDSSRQVPFSPDYLHSLTVVPGKAAEVAWNVKDGGVNYKYLLNDLPGGGTTAGFYWSDDAKYDAGKDTFVASTQVQGRMSTFAHIGEASLMANPTPATNYLLFVIDTDRVYSLAYDPQAVVVDARYDGNASADVIGRFFAIPGEILDQTFTVRLSDPLAALRPTLTANGTIGLKPAETSSAWDGLTYVTDDFDPGTLPTVDRPGDPDTGVRLNIIATRSGETIKEADSPRFHVEEFPRWLADLGSEYGSNREDLVKFVPVPGGKGGDYVFQTVLVRLRDFEVKAPDDAFLIGGRSTKLVVDHDIIVTAPLGGTPRLEGLIHAKFELLGVTIFDRPLRSGVSDDFSSFDVTFSTGGIKPFTLEPEESSGFGISLRFTTKESSPEKTLAEGFIITPIFVVLEPKLKLVASYTIAANATLLYVPGSGIRVDGGGTSIALKVTGQLRGELAASWSPAGPLKVVRLLQRLFPDKFKKGVPIPELAWINTLVGQLSLDAQANFGGDLLSPTIAGRRVEGGIDFLFESQVKLTVGSVDLLDFALFDPIELVPKDKKLKMTFL</sequence>
<dbReference type="AlphaFoldDB" id="A0A5B9VT24"/>
<dbReference type="EMBL" id="CP042997">
    <property type="protein sequence ID" value="QEH31646.1"/>
    <property type="molecule type" value="Genomic_DNA"/>
</dbReference>
<protein>
    <submittedName>
        <fullName evidence="2">Uncharacterized protein</fullName>
    </submittedName>
</protein>
<evidence type="ECO:0000256" key="1">
    <source>
        <dbReference type="SAM" id="MobiDB-lite"/>
    </source>
</evidence>
<keyword evidence="3" id="KW-1185">Reference proteome</keyword>
<evidence type="ECO:0000313" key="2">
    <source>
        <dbReference type="EMBL" id="QEH31646.1"/>
    </source>
</evidence>
<dbReference type="KEGG" id="agv:OJF2_01110"/>
<reference evidence="2 3" key="1">
    <citation type="submission" date="2019-08" db="EMBL/GenBank/DDBJ databases">
        <title>Deep-cultivation of Planctomycetes and their phenomic and genomic characterization uncovers novel biology.</title>
        <authorList>
            <person name="Wiegand S."/>
            <person name="Jogler M."/>
            <person name="Boedeker C."/>
            <person name="Pinto D."/>
            <person name="Vollmers J."/>
            <person name="Rivas-Marin E."/>
            <person name="Kohn T."/>
            <person name="Peeters S.H."/>
            <person name="Heuer A."/>
            <person name="Rast P."/>
            <person name="Oberbeckmann S."/>
            <person name="Bunk B."/>
            <person name="Jeske O."/>
            <person name="Meyerdierks A."/>
            <person name="Storesund J.E."/>
            <person name="Kallscheuer N."/>
            <person name="Luecker S."/>
            <person name="Lage O.M."/>
            <person name="Pohl T."/>
            <person name="Merkel B.J."/>
            <person name="Hornburger P."/>
            <person name="Mueller R.-W."/>
            <person name="Bruemmer F."/>
            <person name="Labrenz M."/>
            <person name="Spormann A.M."/>
            <person name="Op den Camp H."/>
            <person name="Overmann J."/>
            <person name="Amann R."/>
            <person name="Jetten M.S.M."/>
            <person name="Mascher T."/>
            <person name="Medema M.H."/>
            <person name="Devos D.P."/>
            <person name="Kaster A.-K."/>
            <person name="Ovreas L."/>
            <person name="Rohde M."/>
            <person name="Galperin M.Y."/>
            <person name="Jogler C."/>
        </authorList>
    </citation>
    <scope>NUCLEOTIDE SEQUENCE [LARGE SCALE GENOMIC DNA]</scope>
    <source>
        <strain evidence="2 3">OJF2</strain>
    </source>
</reference>